<sequence length="189" mass="19675">MRKFLIAAALLSASAPAFATDYQSSMQAYLDSGAAAWTSEPSVVAAVAAANETTAGYSEAEIIAMDTAWRAEVGTADTALVDSVLDNGTADFLRQVVADSGGIITEIILMDAQGLNVAVSHVTSDYWQGDEAKHQETYGVGPDAVHFGDVELDESSQRYQGQISLTLVDPETGDAIGAVTIGVDAQALL</sequence>
<feature type="chain" id="PRO_5037331404" evidence="1">
    <location>
        <begin position="20"/>
        <end position="189"/>
    </location>
</feature>
<reference evidence="3 4" key="1">
    <citation type="submission" date="2021-07" db="EMBL/GenBank/DDBJ databases">
        <title>Karlodiniumbacter phycospheric gen. nov., sp. nov., a phycosphere bacterium isolated from karlodinium veneficum.</title>
        <authorList>
            <person name="Peng Y."/>
            <person name="Jiang L."/>
            <person name="Lee J."/>
        </authorList>
    </citation>
    <scope>NUCLEOTIDE SEQUENCE</scope>
    <source>
        <strain evidence="3 4">N5</strain>
    </source>
</reference>
<evidence type="ECO:0000313" key="3">
    <source>
        <dbReference type="EMBL" id="QXL87037.1"/>
    </source>
</evidence>
<accession>A0A975YF39</accession>
<proteinExistence type="predicted"/>
<dbReference type="AlphaFoldDB" id="A0A975YF39"/>
<name>A0A975YF39_9RHOB</name>
<evidence type="ECO:0000313" key="2">
    <source>
        <dbReference type="EMBL" id="MBY4894372.1"/>
    </source>
</evidence>
<keyword evidence="4" id="KW-1185">Reference proteome</keyword>
<feature type="signal peptide" evidence="1">
    <location>
        <begin position="1"/>
        <end position="19"/>
    </location>
</feature>
<organism evidence="3">
    <name type="scientific">Gymnodinialimonas phycosphaerae</name>
    <dbReference type="NCBI Taxonomy" id="2841589"/>
    <lineage>
        <taxon>Bacteria</taxon>
        <taxon>Pseudomonadati</taxon>
        <taxon>Pseudomonadota</taxon>
        <taxon>Alphaproteobacteria</taxon>
        <taxon>Rhodobacterales</taxon>
        <taxon>Paracoccaceae</taxon>
        <taxon>Gymnodinialimonas</taxon>
    </lineage>
</organism>
<dbReference type="Proteomes" id="UP000693972">
    <property type="component" value="Unassembled WGS sequence"/>
</dbReference>
<protein>
    <submittedName>
        <fullName evidence="3">Uncharacterized protein</fullName>
    </submittedName>
</protein>
<dbReference type="EMBL" id="JAIMBW010000001">
    <property type="protein sequence ID" value="MBY4894372.1"/>
    <property type="molecule type" value="Genomic_DNA"/>
</dbReference>
<evidence type="ECO:0000256" key="1">
    <source>
        <dbReference type="SAM" id="SignalP"/>
    </source>
</evidence>
<dbReference type="EMBL" id="CP078073">
    <property type="protein sequence ID" value="QXL87037.1"/>
    <property type="molecule type" value="Genomic_DNA"/>
</dbReference>
<gene>
    <name evidence="2" type="ORF">KUL25_16570</name>
    <name evidence="3" type="ORF">KUL25_16575</name>
</gene>
<evidence type="ECO:0000313" key="4">
    <source>
        <dbReference type="Proteomes" id="UP000693972"/>
    </source>
</evidence>
<dbReference type="RefSeq" id="WP_257893948.1">
    <property type="nucleotide sequence ID" value="NZ_JAIMBW010000001.1"/>
</dbReference>
<keyword evidence="1" id="KW-0732">Signal</keyword>